<dbReference type="PROSITE" id="PS50850">
    <property type="entry name" value="MFS"/>
    <property type="match status" value="1"/>
</dbReference>
<proteinExistence type="predicted"/>
<feature type="transmembrane region" description="Helical" evidence="5">
    <location>
        <begin position="12"/>
        <end position="34"/>
    </location>
</feature>
<evidence type="ECO:0000256" key="4">
    <source>
        <dbReference type="ARBA" id="ARBA00023136"/>
    </source>
</evidence>
<dbReference type="AlphaFoldDB" id="A0A914MR16"/>
<feature type="transmembrane region" description="Helical" evidence="5">
    <location>
        <begin position="104"/>
        <end position="124"/>
    </location>
</feature>
<reference evidence="8" key="1">
    <citation type="submission" date="2022-11" db="UniProtKB">
        <authorList>
            <consortium name="WormBaseParasite"/>
        </authorList>
    </citation>
    <scope>IDENTIFICATION</scope>
</reference>
<feature type="transmembrane region" description="Helical" evidence="5">
    <location>
        <begin position="336"/>
        <end position="357"/>
    </location>
</feature>
<comment type="subcellular location">
    <subcellularLocation>
        <location evidence="1">Membrane</location>
        <topology evidence="1">Multi-pass membrane protein</topology>
    </subcellularLocation>
</comment>
<feature type="transmembrane region" description="Helical" evidence="5">
    <location>
        <begin position="274"/>
        <end position="297"/>
    </location>
</feature>
<keyword evidence="2 5" id="KW-0812">Transmembrane</keyword>
<dbReference type="Gene3D" id="1.20.1250.20">
    <property type="entry name" value="MFS general substrate transporter like domains"/>
    <property type="match status" value="1"/>
</dbReference>
<keyword evidence="4 5" id="KW-0472">Membrane</keyword>
<feature type="transmembrane region" description="Helical" evidence="5">
    <location>
        <begin position="309"/>
        <end position="330"/>
    </location>
</feature>
<feature type="transmembrane region" description="Helical" evidence="5">
    <location>
        <begin position="71"/>
        <end position="92"/>
    </location>
</feature>
<evidence type="ECO:0000313" key="8">
    <source>
        <dbReference type="WBParaSite" id="Minc3s02228g28978"/>
    </source>
</evidence>
<feature type="transmembrane region" description="Helical" evidence="5">
    <location>
        <begin position="46"/>
        <end position="64"/>
    </location>
</feature>
<evidence type="ECO:0000256" key="1">
    <source>
        <dbReference type="ARBA" id="ARBA00004141"/>
    </source>
</evidence>
<dbReference type="GO" id="GO:0022857">
    <property type="term" value="F:transmembrane transporter activity"/>
    <property type="evidence" value="ECO:0007669"/>
    <property type="project" value="InterPro"/>
</dbReference>
<dbReference type="Pfam" id="PF00083">
    <property type="entry name" value="Sugar_tr"/>
    <property type="match status" value="2"/>
</dbReference>
<dbReference type="InterPro" id="IPR036259">
    <property type="entry name" value="MFS_trans_sf"/>
</dbReference>
<sequence length="395" mass="44511">MILRLIRIKLILIIYKFLSGQIQFAGVLIGTLTFGAISDAFGRKPVSIFALTVGIASMFATAFAPNWHFLFACRFILGLCIGGDLVVVYTFVMEQLLPSQRMAIRGFFNWGVARLIFTLICMFFPGWRSSSIACAIFSMPALIIIIFLMPESPTWLHSKGRLEQMRKNERKIARLAGLPPTIKLPEHEKLSPKENSFWNLIKDKTLLRRVSVLWVMWQSLLSSICAISKICLVIVDTIFPRFSRRNLHQGAQFVVIISASLLVLFVLYDHDGIGILLANLIGITFIELTWDACYLCAVESVPTSLRASSVGSCSLIARIGTLIAPVLVFLNTRWPASVYLIIVLIGSINLLISWLFLIETKGINLDSVHLHEDKKQYEFIGNEEMKNLKIEENKK</sequence>
<dbReference type="Proteomes" id="UP000887563">
    <property type="component" value="Unplaced"/>
</dbReference>
<dbReference type="InterPro" id="IPR020846">
    <property type="entry name" value="MFS_dom"/>
</dbReference>
<feature type="transmembrane region" description="Helical" evidence="5">
    <location>
        <begin position="131"/>
        <end position="149"/>
    </location>
</feature>
<protein>
    <submittedName>
        <fullName evidence="8">Major facilitator superfamily (MFS) profile domain-containing protein</fullName>
    </submittedName>
</protein>
<name>A0A914MR16_MELIC</name>
<evidence type="ECO:0000259" key="6">
    <source>
        <dbReference type="PROSITE" id="PS50850"/>
    </source>
</evidence>
<dbReference type="GO" id="GO:0016020">
    <property type="term" value="C:membrane"/>
    <property type="evidence" value="ECO:0007669"/>
    <property type="project" value="UniProtKB-SubCell"/>
</dbReference>
<dbReference type="WBParaSite" id="Minc3s02228g28978">
    <property type="protein sequence ID" value="Minc3s02228g28978"/>
    <property type="gene ID" value="Minc3s02228g28978"/>
</dbReference>
<evidence type="ECO:0000256" key="5">
    <source>
        <dbReference type="SAM" id="Phobius"/>
    </source>
</evidence>
<evidence type="ECO:0000313" key="7">
    <source>
        <dbReference type="Proteomes" id="UP000887563"/>
    </source>
</evidence>
<evidence type="ECO:0000256" key="2">
    <source>
        <dbReference type="ARBA" id="ARBA00022692"/>
    </source>
</evidence>
<keyword evidence="7" id="KW-1185">Reference proteome</keyword>
<feature type="transmembrane region" description="Helical" evidence="5">
    <location>
        <begin position="215"/>
        <end position="239"/>
    </location>
</feature>
<keyword evidence="3 5" id="KW-1133">Transmembrane helix</keyword>
<accession>A0A914MR16</accession>
<dbReference type="InterPro" id="IPR005828">
    <property type="entry name" value="MFS_sugar_transport-like"/>
</dbReference>
<dbReference type="PANTHER" id="PTHR24064">
    <property type="entry name" value="SOLUTE CARRIER FAMILY 22 MEMBER"/>
    <property type="match status" value="1"/>
</dbReference>
<dbReference type="SUPFAM" id="SSF103473">
    <property type="entry name" value="MFS general substrate transporter"/>
    <property type="match status" value="1"/>
</dbReference>
<feature type="domain" description="Major facilitator superfamily (MFS) profile" evidence="6">
    <location>
        <begin position="1"/>
        <end position="361"/>
    </location>
</feature>
<feature type="transmembrane region" description="Helical" evidence="5">
    <location>
        <begin position="251"/>
        <end position="268"/>
    </location>
</feature>
<organism evidence="7 8">
    <name type="scientific">Meloidogyne incognita</name>
    <name type="common">Southern root-knot nematode worm</name>
    <name type="synonym">Oxyuris incognita</name>
    <dbReference type="NCBI Taxonomy" id="6306"/>
    <lineage>
        <taxon>Eukaryota</taxon>
        <taxon>Metazoa</taxon>
        <taxon>Ecdysozoa</taxon>
        <taxon>Nematoda</taxon>
        <taxon>Chromadorea</taxon>
        <taxon>Rhabditida</taxon>
        <taxon>Tylenchina</taxon>
        <taxon>Tylenchomorpha</taxon>
        <taxon>Tylenchoidea</taxon>
        <taxon>Meloidogynidae</taxon>
        <taxon>Meloidogyninae</taxon>
        <taxon>Meloidogyne</taxon>
        <taxon>Meloidogyne incognita group</taxon>
    </lineage>
</organism>
<evidence type="ECO:0000256" key="3">
    <source>
        <dbReference type="ARBA" id="ARBA00022989"/>
    </source>
</evidence>